<feature type="transmembrane region" description="Helical" evidence="7">
    <location>
        <begin position="51"/>
        <end position="76"/>
    </location>
</feature>
<dbReference type="PRINTS" id="PR00259">
    <property type="entry name" value="TMFOUR"/>
</dbReference>
<dbReference type="Ensembl" id="ENSMALT00000019439.1">
    <property type="protein sequence ID" value="ENSMALP00000019058.1"/>
    <property type="gene ID" value="ENSMALG00000013309.1"/>
</dbReference>
<dbReference type="InterPro" id="IPR018499">
    <property type="entry name" value="Tetraspanin/Peripherin"/>
</dbReference>
<dbReference type="GO" id="GO:0005886">
    <property type="term" value="C:plasma membrane"/>
    <property type="evidence" value="ECO:0007669"/>
    <property type="project" value="TreeGrafter"/>
</dbReference>
<feature type="disulfide bond" evidence="6">
    <location>
        <begin position="147"/>
        <end position="178"/>
    </location>
</feature>
<dbReference type="InterPro" id="IPR008952">
    <property type="entry name" value="Tetraspanin_EC2_sf"/>
</dbReference>
<keyword evidence="4 7" id="KW-1133">Transmembrane helix</keyword>
<evidence type="ECO:0000256" key="5">
    <source>
        <dbReference type="ARBA" id="ARBA00023136"/>
    </source>
</evidence>
<keyword evidence="6" id="KW-1015">Disulfide bond</keyword>
<dbReference type="PANTHER" id="PTHR19282">
    <property type="entry name" value="TETRASPANIN"/>
    <property type="match status" value="1"/>
</dbReference>
<dbReference type="PANTHER" id="PTHR19282:SF456">
    <property type="entry name" value="CD63 MOLECULE"/>
    <property type="match status" value="1"/>
</dbReference>
<comment type="subcellular location">
    <subcellularLocation>
        <location evidence="1 7">Membrane</location>
        <topology evidence="1 7">Multi-pass membrane protein</topology>
    </subcellularLocation>
</comment>
<sequence>MDIVRKMKLVKQLLIGLCVIYFLCAIAAIVLGIVVKVGLQKTIPVTDSAGIIAPLILIAAGGLLFLVSLFGFRAVLKEDYAMLAMFVMLLVLIFLALIAVATAGFVFRNRVQSIVRYTINEMMSSYRFFTCKKNRLPMDLVQMKAPCCGANGTADWTRFYSDKASVPDSCCRQVVSGCGRKRMQNSTAVQQEGCQPAVEALLRKQIQWVIIAALVIAFLKVVGIVFACMLIRGIRSGYTVM</sequence>
<reference evidence="8" key="2">
    <citation type="submission" date="2025-09" db="UniProtKB">
        <authorList>
            <consortium name="Ensembl"/>
        </authorList>
    </citation>
    <scope>IDENTIFICATION</scope>
</reference>
<evidence type="ECO:0000313" key="8">
    <source>
        <dbReference type="Ensembl" id="ENSMALP00000019058.1"/>
    </source>
</evidence>
<dbReference type="STRING" id="43700.ENSMALP00000019058"/>
<protein>
    <recommendedName>
        <fullName evidence="7">Tetraspanin</fullName>
    </recommendedName>
</protein>
<dbReference type="Pfam" id="PF00335">
    <property type="entry name" value="Tetraspanin"/>
    <property type="match status" value="1"/>
</dbReference>
<accession>A0A3Q3JHK4</accession>
<organism evidence="8 9">
    <name type="scientific">Monopterus albus</name>
    <name type="common">Swamp eel</name>
    <dbReference type="NCBI Taxonomy" id="43700"/>
    <lineage>
        <taxon>Eukaryota</taxon>
        <taxon>Metazoa</taxon>
        <taxon>Chordata</taxon>
        <taxon>Craniata</taxon>
        <taxon>Vertebrata</taxon>
        <taxon>Euteleostomi</taxon>
        <taxon>Actinopterygii</taxon>
        <taxon>Neopterygii</taxon>
        <taxon>Teleostei</taxon>
        <taxon>Neoteleostei</taxon>
        <taxon>Acanthomorphata</taxon>
        <taxon>Anabantaria</taxon>
        <taxon>Synbranchiformes</taxon>
        <taxon>Synbranchidae</taxon>
        <taxon>Monopterus</taxon>
    </lineage>
</organism>
<evidence type="ECO:0000256" key="1">
    <source>
        <dbReference type="ARBA" id="ARBA00004141"/>
    </source>
</evidence>
<evidence type="ECO:0000313" key="9">
    <source>
        <dbReference type="Proteomes" id="UP000261600"/>
    </source>
</evidence>
<evidence type="ECO:0000256" key="6">
    <source>
        <dbReference type="PIRSR" id="PIRSR002419-1"/>
    </source>
</evidence>
<keyword evidence="5 7" id="KW-0472">Membrane</keyword>
<evidence type="ECO:0000256" key="4">
    <source>
        <dbReference type="ARBA" id="ARBA00022989"/>
    </source>
</evidence>
<dbReference type="Proteomes" id="UP000261600">
    <property type="component" value="Unplaced"/>
</dbReference>
<name>A0A3Q3JHK4_MONAL</name>
<dbReference type="Gene3D" id="1.10.1450.10">
    <property type="entry name" value="Tetraspanin"/>
    <property type="match status" value="1"/>
</dbReference>
<proteinExistence type="inferred from homology"/>
<evidence type="ECO:0000256" key="2">
    <source>
        <dbReference type="ARBA" id="ARBA00006840"/>
    </source>
</evidence>
<dbReference type="PIRSF" id="PIRSF002419">
    <property type="entry name" value="Tetraspanin"/>
    <property type="match status" value="1"/>
</dbReference>
<dbReference type="GO" id="GO:1900746">
    <property type="term" value="P:regulation of vascular endothelial growth factor signaling pathway"/>
    <property type="evidence" value="ECO:0007669"/>
    <property type="project" value="TreeGrafter"/>
</dbReference>
<reference evidence="8" key="1">
    <citation type="submission" date="2025-08" db="UniProtKB">
        <authorList>
            <consortium name="Ensembl"/>
        </authorList>
    </citation>
    <scope>IDENTIFICATION</scope>
</reference>
<dbReference type="AlphaFoldDB" id="A0A3Q3JHK4"/>
<evidence type="ECO:0000256" key="7">
    <source>
        <dbReference type="RuleBase" id="RU361218"/>
    </source>
</evidence>
<feature type="transmembrane region" description="Helical" evidence="7">
    <location>
        <begin position="12"/>
        <end position="39"/>
    </location>
</feature>
<dbReference type="SUPFAM" id="SSF48652">
    <property type="entry name" value="Tetraspanin"/>
    <property type="match status" value="1"/>
</dbReference>
<evidence type="ECO:0000256" key="3">
    <source>
        <dbReference type="ARBA" id="ARBA00022692"/>
    </source>
</evidence>
<keyword evidence="3 7" id="KW-0812">Transmembrane</keyword>
<comment type="similarity">
    <text evidence="2 7">Belongs to the tetraspanin (TM4SF) family.</text>
</comment>
<feature type="transmembrane region" description="Helical" evidence="7">
    <location>
        <begin position="83"/>
        <end position="107"/>
    </location>
</feature>
<keyword evidence="9" id="KW-1185">Reference proteome</keyword>
<feature type="transmembrane region" description="Helical" evidence="7">
    <location>
        <begin position="206"/>
        <end position="231"/>
    </location>
</feature>
<dbReference type="InterPro" id="IPR000301">
    <property type="entry name" value="Tetraspanin_animals"/>
</dbReference>